<sequence length="217" mass="24092">MNITTLLYASVLAAVSVIPIEVADAFVFNRRYTHNSHECLELRMQVDVAGIIKAALSTSNKFGVASYKAIIAWKPIDEIDYDDGISGKAAYKARYDDTLGIEDYETLLDEIKPLLEKQELKTGKMKSLAKEIKSIKDSRDGSSTNSLRDAIAFARRATKEFGIHSTQSIAAWESFDKIAEDEALHAQSMTEIGCLLEDIEKCLALEEIHRALNMTAV</sequence>
<reference evidence="2 3" key="1">
    <citation type="submission" date="2024-10" db="EMBL/GenBank/DDBJ databases">
        <title>Updated reference genomes for cyclostephanoid diatoms.</title>
        <authorList>
            <person name="Roberts W.R."/>
            <person name="Alverson A.J."/>
        </authorList>
    </citation>
    <scope>NUCLEOTIDE SEQUENCE [LARGE SCALE GENOMIC DNA]</scope>
    <source>
        <strain evidence="2 3">AJA010-31</strain>
    </source>
</reference>
<keyword evidence="3" id="KW-1185">Reference proteome</keyword>
<proteinExistence type="predicted"/>
<keyword evidence="1" id="KW-0732">Signal</keyword>
<accession>A0ABD3PUZ2</accession>
<evidence type="ECO:0000256" key="1">
    <source>
        <dbReference type="SAM" id="SignalP"/>
    </source>
</evidence>
<gene>
    <name evidence="2" type="ORF">ACHAWO_013637</name>
</gene>
<organism evidence="2 3">
    <name type="scientific">Cyclotella atomus</name>
    <dbReference type="NCBI Taxonomy" id="382360"/>
    <lineage>
        <taxon>Eukaryota</taxon>
        <taxon>Sar</taxon>
        <taxon>Stramenopiles</taxon>
        <taxon>Ochrophyta</taxon>
        <taxon>Bacillariophyta</taxon>
        <taxon>Coscinodiscophyceae</taxon>
        <taxon>Thalassiosirophycidae</taxon>
        <taxon>Stephanodiscales</taxon>
        <taxon>Stephanodiscaceae</taxon>
        <taxon>Cyclotella</taxon>
    </lineage>
</organism>
<evidence type="ECO:0000313" key="3">
    <source>
        <dbReference type="Proteomes" id="UP001530400"/>
    </source>
</evidence>
<evidence type="ECO:0000313" key="2">
    <source>
        <dbReference type="EMBL" id="KAL3791206.1"/>
    </source>
</evidence>
<dbReference type="Proteomes" id="UP001530400">
    <property type="component" value="Unassembled WGS sequence"/>
</dbReference>
<feature type="signal peptide" evidence="1">
    <location>
        <begin position="1"/>
        <end position="25"/>
    </location>
</feature>
<feature type="chain" id="PRO_5044809485" evidence="1">
    <location>
        <begin position="26"/>
        <end position="217"/>
    </location>
</feature>
<comment type="caution">
    <text evidence="2">The sequence shown here is derived from an EMBL/GenBank/DDBJ whole genome shotgun (WGS) entry which is preliminary data.</text>
</comment>
<name>A0ABD3PUZ2_9STRA</name>
<dbReference type="AlphaFoldDB" id="A0ABD3PUZ2"/>
<protein>
    <submittedName>
        <fullName evidence="2">Uncharacterized protein</fullName>
    </submittedName>
</protein>
<dbReference type="EMBL" id="JALLPJ020000470">
    <property type="protein sequence ID" value="KAL3791206.1"/>
    <property type="molecule type" value="Genomic_DNA"/>
</dbReference>